<comment type="subcellular location">
    <subcellularLocation>
        <location evidence="1">Nucleus</location>
        <location evidence="1">Nucleolus</location>
    </subcellularLocation>
</comment>
<evidence type="ECO:0000313" key="5">
    <source>
        <dbReference type="EMBL" id="RKO97101.1"/>
    </source>
</evidence>
<dbReference type="GO" id="GO:0030688">
    <property type="term" value="C:preribosome, small subunit precursor"/>
    <property type="evidence" value="ECO:0007669"/>
    <property type="project" value="InterPro"/>
</dbReference>
<dbReference type="GO" id="GO:0030686">
    <property type="term" value="C:90S preribosome"/>
    <property type="evidence" value="ECO:0007669"/>
    <property type="project" value="InterPro"/>
</dbReference>
<organism evidence="5 6">
    <name type="scientific">Caulochytrium protostelioides</name>
    <dbReference type="NCBI Taxonomy" id="1555241"/>
    <lineage>
        <taxon>Eukaryota</taxon>
        <taxon>Fungi</taxon>
        <taxon>Fungi incertae sedis</taxon>
        <taxon>Chytridiomycota</taxon>
        <taxon>Chytridiomycota incertae sedis</taxon>
        <taxon>Chytridiomycetes</taxon>
        <taxon>Caulochytriales</taxon>
        <taxon>Caulochytriaceae</taxon>
        <taxon>Caulochytrium</taxon>
    </lineage>
</organism>
<keyword evidence="4" id="KW-0539">Nucleus</keyword>
<dbReference type="GO" id="GO:0000462">
    <property type="term" value="P:maturation of SSU-rRNA from tricistronic rRNA transcript (SSU-rRNA, 5.8S rRNA, LSU-rRNA)"/>
    <property type="evidence" value="ECO:0007669"/>
    <property type="project" value="InterPro"/>
</dbReference>
<dbReference type="Proteomes" id="UP000268535">
    <property type="component" value="Unassembled WGS sequence"/>
</dbReference>
<accession>A0A4P9WUQ2</accession>
<gene>
    <name evidence="5" type="ORF">CAUPRSCDRAFT_11209</name>
</gene>
<protein>
    <recommendedName>
        <fullName evidence="3">Ribosome biogenesis protein SLX9</fullName>
    </recommendedName>
</protein>
<reference evidence="6" key="1">
    <citation type="journal article" date="2018" name="Nat. Microbiol.">
        <title>Leveraging single-cell genomics to expand the fungal tree of life.</title>
        <authorList>
            <person name="Ahrendt S.R."/>
            <person name="Quandt C.A."/>
            <person name="Ciobanu D."/>
            <person name="Clum A."/>
            <person name="Salamov A."/>
            <person name="Andreopoulos B."/>
            <person name="Cheng J.F."/>
            <person name="Woyke T."/>
            <person name="Pelin A."/>
            <person name="Henrissat B."/>
            <person name="Reynolds N.K."/>
            <person name="Benny G.L."/>
            <person name="Smith M.E."/>
            <person name="James T.Y."/>
            <person name="Grigoriev I.V."/>
        </authorList>
    </citation>
    <scope>NUCLEOTIDE SEQUENCE [LARGE SCALE GENOMIC DNA]</scope>
    <source>
        <strain evidence="6">ATCC 52028</strain>
    </source>
</reference>
<dbReference type="AlphaFoldDB" id="A0A4P9WUQ2"/>
<evidence type="ECO:0000256" key="3">
    <source>
        <dbReference type="ARBA" id="ARBA00021321"/>
    </source>
</evidence>
<evidence type="ECO:0000256" key="2">
    <source>
        <dbReference type="ARBA" id="ARBA00011022"/>
    </source>
</evidence>
<sequence length="273" mass="28140">MHAVSPVAASPVAASPVAASPFSRRLTTASQPSFLLGLETFERSCLLATMGKQVAVVTAGPRPSSRVSMAARRADRPTQPAAATAAAPSLPTVTVTALKSGGVSKRARHSKHLKSHHLAKKLASEQVARRDRAQHGALAATSLQSLKATLEGIGAAADGVSRGSVDGADGAAAPVLSTAEALKQLNTWRQGPAAGGAPLTKGAVRDKTRRKLNLVEKNRMLQIMEHRDFQQNPLKVINAHLANTVARSPNAVALAAAIQTSPSGADAEMATAC</sequence>
<evidence type="ECO:0000313" key="6">
    <source>
        <dbReference type="Proteomes" id="UP000268535"/>
    </source>
</evidence>
<dbReference type="EMBL" id="ML009413">
    <property type="protein sequence ID" value="RKO97101.1"/>
    <property type="molecule type" value="Genomic_DNA"/>
</dbReference>
<comment type="similarity">
    <text evidence="2">Belongs to the SLX9 family.</text>
</comment>
<proteinExistence type="inferred from homology"/>
<dbReference type="GO" id="GO:0005730">
    <property type="term" value="C:nucleolus"/>
    <property type="evidence" value="ECO:0007669"/>
    <property type="project" value="UniProtKB-SubCell"/>
</dbReference>
<dbReference type="InterPro" id="IPR028160">
    <property type="entry name" value="Slx9-like"/>
</dbReference>
<name>A0A4P9WUQ2_9FUNG</name>
<evidence type="ECO:0000256" key="1">
    <source>
        <dbReference type="ARBA" id="ARBA00004604"/>
    </source>
</evidence>
<evidence type="ECO:0000256" key="4">
    <source>
        <dbReference type="ARBA" id="ARBA00023242"/>
    </source>
</evidence>
<dbReference type="Pfam" id="PF15341">
    <property type="entry name" value="SLX9"/>
    <property type="match status" value="1"/>
</dbReference>